<evidence type="ECO:0000256" key="1">
    <source>
        <dbReference type="ARBA" id="ARBA00007594"/>
    </source>
</evidence>
<dbReference type="EMBL" id="QICN01000003">
    <property type="protein sequence ID" value="PXV69857.1"/>
    <property type="molecule type" value="Genomic_DNA"/>
</dbReference>
<keyword evidence="4 5" id="KW-0687">Ribonucleoprotein</keyword>
<evidence type="ECO:0000259" key="6">
    <source>
        <dbReference type="Pfam" id="PF00327"/>
    </source>
</evidence>
<dbReference type="InterPro" id="IPR016082">
    <property type="entry name" value="Ribosomal_uL30_ferredoxin-like"/>
</dbReference>
<dbReference type="GO" id="GO:0006412">
    <property type="term" value="P:translation"/>
    <property type="evidence" value="ECO:0007669"/>
    <property type="project" value="UniProtKB-UniRule"/>
</dbReference>
<dbReference type="Proteomes" id="UP000248330">
    <property type="component" value="Unassembled WGS sequence"/>
</dbReference>
<dbReference type="Gene3D" id="3.30.1390.20">
    <property type="entry name" value="Ribosomal protein L30, ferredoxin-like fold domain"/>
    <property type="match status" value="1"/>
</dbReference>
<evidence type="ECO:0000256" key="2">
    <source>
        <dbReference type="ARBA" id="ARBA00011838"/>
    </source>
</evidence>
<dbReference type="SUPFAM" id="SSF55129">
    <property type="entry name" value="Ribosomal protein L30p/L7e"/>
    <property type="match status" value="1"/>
</dbReference>
<dbReference type="PIRSF" id="PIRSF002211">
    <property type="entry name" value="Ribosomal_L30_bac-type"/>
    <property type="match status" value="1"/>
</dbReference>
<dbReference type="GO" id="GO:0015934">
    <property type="term" value="C:large ribosomal subunit"/>
    <property type="evidence" value="ECO:0007669"/>
    <property type="project" value="InterPro"/>
</dbReference>
<dbReference type="AlphaFoldDB" id="A0A318EBA3"/>
<dbReference type="HAMAP" id="MF_01371_B">
    <property type="entry name" value="Ribosomal_uL30_B"/>
    <property type="match status" value="1"/>
</dbReference>
<reference evidence="7 8" key="1">
    <citation type="submission" date="2018-04" db="EMBL/GenBank/DDBJ databases">
        <title>Genomic Encyclopedia of Type Strains, Phase IV (KMG-IV): sequencing the most valuable type-strain genomes for metagenomic binning, comparative biology and taxonomic classification.</title>
        <authorList>
            <person name="Goeker M."/>
        </authorList>
    </citation>
    <scope>NUCLEOTIDE SEQUENCE [LARGE SCALE GENOMIC DNA]</scope>
    <source>
        <strain evidence="7 8">DSM 104150</strain>
    </source>
</reference>
<dbReference type="GO" id="GO:0003735">
    <property type="term" value="F:structural constituent of ribosome"/>
    <property type="evidence" value="ECO:0007669"/>
    <property type="project" value="InterPro"/>
</dbReference>
<dbReference type="InterPro" id="IPR036919">
    <property type="entry name" value="Ribo_uL30_ferredoxin-like_sf"/>
</dbReference>
<evidence type="ECO:0000313" key="7">
    <source>
        <dbReference type="EMBL" id="PXV69857.1"/>
    </source>
</evidence>
<name>A0A318EBA3_9GAMM</name>
<comment type="similarity">
    <text evidence="1 5">Belongs to the universal ribosomal protein uL30 family.</text>
</comment>
<dbReference type="InterPro" id="IPR005996">
    <property type="entry name" value="Ribosomal_uL30_bac-type"/>
</dbReference>
<proteinExistence type="inferred from homology"/>
<gene>
    <name evidence="5" type="primary">rpmD</name>
    <name evidence="7" type="ORF">C8D93_103434</name>
</gene>
<dbReference type="Pfam" id="PF00327">
    <property type="entry name" value="Ribosomal_L30"/>
    <property type="match status" value="1"/>
</dbReference>
<evidence type="ECO:0000313" key="8">
    <source>
        <dbReference type="Proteomes" id="UP000248330"/>
    </source>
</evidence>
<accession>A0A318EBA3</accession>
<protein>
    <recommendedName>
        <fullName evidence="5">Large ribosomal subunit protein uL30</fullName>
    </recommendedName>
</protein>
<comment type="caution">
    <text evidence="7">The sequence shown here is derived from an EMBL/GenBank/DDBJ whole genome shotgun (WGS) entry which is preliminary data.</text>
</comment>
<comment type="subunit">
    <text evidence="2 5">Part of the 50S ribosomal subunit.</text>
</comment>
<keyword evidence="3 5" id="KW-0689">Ribosomal protein</keyword>
<evidence type="ECO:0000256" key="3">
    <source>
        <dbReference type="ARBA" id="ARBA00022980"/>
    </source>
</evidence>
<evidence type="ECO:0000256" key="5">
    <source>
        <dbReference type="HAMAP-Rule" id="MF_01371"/>
    </source>
</evidence>
<organism evidence="7 8">
    <name type="scientific">Sinimarinibacterium flocculans</name>
    <dbReference type="NCBI Taxonomy" id="985250"/>
    <lineage>
        <taxon>Bacteria</taxon>
        <taxon>Pseudomonadati</taxon>
        <taxon>Pseudomonadota</taxon>
        <taxon>Gammaproteobacteria</taxon>
        <taxon>Nevskiales</taxon>
        <taxon>Nevskiaceae</taxon>
        <taxon>Sinimarinibacterium</taxon>
    </lineage>
</organism>
<dbReference type="RefSeq" id="WP_110264751.1">
    <property type="nucleotide sequence ID" value="NZ_CAKZQT010000029.1"/>
</dbReference>
<dbReference type="CDD" id="cd01658">
    <property type="entry name" value="Ribosomal_L30"/>
    <property type="match status" value="1"/>
</dbReference>
<dbReference type="NCBIfam" id="TIGR01308">
    <property type="entry name" value="rpmD_bact"/>
    <property type="match status" value="1"/>
</dbReference>
<dbReference type="OrthoDB" id="9812790at2"/>
<feature type="domain" description="Large ribosomal subunit protein uL30-like ferredoxin-like fold" evidence="6">
    <location>
        <begin position="7"/>
        <end position="56"/>
    </location>
</feature>
<sequence length="62" mass="6963">MSETKQIKITLVRSLAKKLKNHQACVHGLGLRRMNQSVVVAATPENMGMVRKASYLLKIEEL</sequence>
<keyword evidence="8" id="KW-1185">Reference proteome</keyword>
<evidence type="ECO:0000256" key="4">
    <source>
        <dbReference type="ARBA" id="ARBA00023274"/>
    </source>
</evidence>